<protein>
    <recommendedName>
        <fullName evidence="2">DUF8004 domain-containing protein</fullName>
    </recommendedName>
</protein>
<dbReference type="OrthoDB" id="4114825at2759"/>
<accession>A0A9P9BUQ2</accession>
<dbReference type="AlphaFoldDB" id="A0A9P9BUQ2"/>
<dbReference type="PANTHER" id="PTHR39601:SF1">
    <property type="entry name" value="CHORIOGENIN HMINOR"/>
    <property type="match status" value="1"/>
</dbReference>
<dbReference type="Proteomes" id="UP000756346">
    <property type="component" value="Unassembled WGS sequence"/>
</dbReference>
<dbReference type="InterPro" id="IPR058317">
    <property type="entry name" value="DUF8004"/>
</dbReference>
<evidence type="ECO:0000256" key="1">
    <source>
        <dbReference type="SAM" id="MobiDB-lite"/>
    </source>
</evidence>
<feature type="non-terminal residue" evidence="3">
    <location>
        <position position="644"/>
    </location>
</feature>
<evidence type="ECO:0000313" key="3">
    <source>
        <dbReference type="EMBL" id="KAH7037709.1"/>
    </source>
</evidence>
<organism evidence="3 4">
    <name type="scientific">Microdochium trichocladiopsis</name>
    <dbReference type="NCBI Taxonomy" id="1682393"/>
    <lineage>
        <taxon>Eukaryota</taxon>
        <taxon>Fungi</taxon>
        <taxon>Dikarya</taxon>
        <taxon>Ascomycota</taxon>
        <taxon>Pezizomycotina</taxon>
        <taxon>Sordariomycetes</taxon>
        <taxon>Xylariomycetidae</taxon>
        <taxon>Xylariales</taxon>
        <taxon>Microdochiaceae</taxon>
        <taxon>Microdochium</taxon>
    </lineage>
</organism>
<dbReference type="Pfam" id="PF26013">
    <property type="entry name" value="DUF8004"/>
    <property type="match status" value="1"/>
</dbReference>
<name>A0A9P9BUQ2_9PEZI</name>
<reference evidence="3" key="1">
    <citation type="journal article" date="2021" name="Nat. Commun.">
        <title>Genetic determinants of endophytism in the Arabidopsis root mycobiome.</title>
        <authorList>
            <person name="Mesny F."/>
            <person name="Miyauchi S."/>
            <person name="Thiergart T."/>
            <person name="Pickel B."/>
            <person name="Atanasova L."/>
            <person name="Karlsson M."/>
            <person name="Huettel B."/>
            <person name="Barry K.W."/>
            <person name="Haridas S."/>
            <person name="Chen C."/>
            <person name="Bauer D."/>
            <person name="Andreopoulos W."/>
            <person name="Pangilinan J."/>
            <person name="LaButti K."/>
            <person name="Riley R."/>
            <person name="Lipzen A."/>
            <person name="Clum A."/>
            <person name="Drula E."/>
            <person name="Henrissat B."/>
            <person name="Kohler A."/>
            <person name="Grigoriev I.V."/>
            <person name="Martin F.M."/>
            <person name="Hacquard S."/>
        </authorList>
    </citation>
    <scope>NUCLEOTIDE SEQUENCE</scope>
    <source>
        <strain evidence="3">MPI-CAGE-CH-0230</strain>
    </source>
</reference>
<dbReference type="RefSeq" id="XP_046016830.1">
    <property type="nucleotide sequence ID" value="XM_046149437.1"/>
</dbReference>
<keyword evidence="4" id="KW-1185">Reference proteome</keyword>
<comment type="caution">
    <text evidence="3">The sequence shown here is derived from an EMBL/GenBank/DDBJ whole genome shotgun (WGS) entry which is preliminary data.</text>
</comment>
<feature type="region of interest" description="Disordered" evidence="1">
    <location>
        <begin position="577"/>
        <end position="602"/>
    </location>
</feature>
<dbReference type="GeneID" id="70178983"/>
<evidence type="ECO:0000259" key="2">
    <source>
        <dbReference type="Pfam" id="PF26013"/>
    </source>
</evidence>
<gene>
    <name evidence="3" type="ORF">B0I36DRAFT_235993</name>
</gene>
<dbReference type="EMBL" id="JAGTJQ010000002">
    <property type="protein sequence ID" value="KAH7037709.1"/>
    <property type="molecule type" value="Genomic_DNA"/>
</dbReference>
<proteinExistence type="predicted"/>
<feature type="domain" description="DUF8004" evidence="2">
    <location>
        <begin position="189"/>
        <end position="279"/>
    </location>
</feature>
<evidence type="ECO:0000313" key="4">
    <source>
        <dbReference type="Proteomes" id="UP000756346"/>
    </source>
</evidence>
<sequence>MSTRDFTLYTGVSNRSRGWKSRTVSKIDETPPNPSTAVLRWDGASRSHERWDSLRKDPELWIRNGNCHVHLYERGQSQRGPAFKLPFSLLLEASCEPLIRSCIGHDEHAQLASSLYSTKQARDEERVDLFIPAPPNSDKNAAFNYHLATRNFFAYLVRRSVVGPNLGSALIDLLRRMCKFRDSDADNLEDLMSYMDEEGYLDCQNQPSHAVAILRFAETFQHRSLFVDAMAHCAGMSENLHLIPEYQLLPSRIRKLIHRARTDMDAKLVRAGAAVSSFLQDELSEAYIGLPSGARAHLERFRTLLHGFFASKFGYFPPTSSESRTKVFPADVLHSMTVDFDALYNYLVDESFDMSRSGFFTATGGICALQSVLSFDSQNSYQTQANPMPLLPSLEQSADSRRTSWYHRPFKVSPSTTKASTYVALLNATNHLKANVLNNSLVRAYRRFEEDSIMSPLKADEQENLSAIDARKVRWILIYAMSQTLHQYGPPQDVKCDEPPTYHICITTTDLLPWEDERAQTASMQSGFSLTPSTPSLVATSGTDSGFTVSPLPESPYSDLKPDVDYFAIAHRAGGSTKGDLEAAEDGSSKIAPAQRRSSRTTHIRRSLMKLTTKGSEISQRPRTRRPSYHEIVVHGYGNGTNEV</sequence>
<dbReference type="PANTHER" id="PTHR39601">
    <property type="entry name" value="CHORIOGENIN HMINOR"/>
    <property type="match status" value="1"/>
</dbReference>